<dbReference type="Proteomes" id="UP000002051">
    <property type="component" value="Chromosome 2"/>
</dbReference>
<protein>
    <submittedName>
        <fullName evidence="2 3">Uncharacterized protein</fullName>
    </submittedName>
</protein>
<feature type="region of interest" description="Disordered" evidence="1">
    <location>
        <begin position="1"/>
        <end position="97"/>
    </location>
</feature>
<reference evidence="2 4" key="2">
    <citation type="journal article" date="2014" name="BMC Genomics">
        <title>An improved genome release (version Mt4.0) for the model legume Medicago truncatula.</title>
        <authorList>
            <person name="Tang H."/>
            <person name="Krishnakumar V."/>
            <person name="Bidwell S."/>
            <person name="Rosen B."/>
            <person name="Chan A."/>
            <person name="Zhou S."/>
            <person name="Gentzbittel L."/>
            <person name="Childs K.L."/>
            <person name="Yandell M."/>
            <person name="Gundlach H."/>
            <person name="Mayer K.F."/>
            <person name="Schwartz D.C."/>
            <person name="Town C.D."/>
        </authorList>
    </citation>
    <scope>GENOME REANNOTATION</scope>
    <source>
        <strain evidence="2">A17</strain>
        <strain evidence="3 4">cv. Jemalong A17</strain>
    </source>
</reference>
<feature type="compositionally biased region" description="Basic and acidic residues" evidence="1">
    <location>
        <begin position="40"/>
        <end position="50"/>
    </location>
</feature>
<dbReference type="AlphaFoldDB" id="A0A072VCT1"/>
<evidence type="ECO:0000313" key="3">
    <source>
        <dbReference type="EnsemblPlants" id="KEH39612"/>
    </source>
</evidence>
<organism evidence="2 4">
    <name type="scientific">Medicago truncatula</name>
    <name type="common">Barrel medic</name>
    <name type="synonym">Medicago tribuloides</name>
    <dbReference type="NCBI Taxonomy" id="3880"/>
    <lineage>
        <taxon>Eukaryota</taxon>
        <taxon>Viridiplantae</taxon>
        <taxon>Streptophyta</taxon>
        <taxon>Embryophyta</taxon>
        <taxon>Tracheophyta</taxon>
        <taxon>Spermatophyta</taxon>
        <taxon>Magnoliopsida</taxon>
        <taxon>eudicotyledons</taxon>
        <taxon>Gunneridae</taxon>
        <taxon>Pentapetalae</taxon>
        <taxon>rosids</taxon>
        <taxon>fabids</taxon>
        <taxon>Fabales</taxon>
        <taxon>Fabaceae</taxon>
        <taxon>Papilionoideae</taxon>
        <taxon>50 kb inversion clade</taxon>
        <taxon>NPAAA clade</taxon>
        <taxon>Hologalegina</taxon>
        <taxon>IRL clade</taxon>
        <taxon>Trifolieae</taxon>
        <taxon>Medicago</taxon>
    </lineage>
</organism>
<evidence type="ECO:0000313" key="4">
    <source>
        <dbReference type="Proteomes" id="UP000002051"/>
    </source>
</evidence>
<sequence>MQAEDGAKEEMHKSVEKEENKTAEDAQQPPLLQSENESVLQRDRTSKQNDRSNATGYLAISLQTRKRGIKNKETMISQDKRGTKRKAIRIKVVEQSD</sequence>
<feature type="compositionally biased region" description="Basic and acidic residues" evidence="1">
    <location>
        <begin position="70"/>
        <end position="81"/>
    </location>
</feature>
<keyword evidence="4" id="KW-1185">Reference proteome</keyword>
<reference evidence="3" key="3">
    <citation type="submission" date="2015-04" db="UniProtKB">
        <authorList>
            <consortium name="EnsemblPlants"/>
        </authorList>
    </citation>
    <scope>IDENTIFICATION</scope>
    <source>
        <strain evidence="3">cv. Jemalong A17</strain>
    </source>
</reference>
<evidence type="ECO:0000313" key="2">
    <source>
        <dbReference type="EMBL" id="KEH39612.1"/>
    </source>
</evidence>
<dbReference type="EnsemblPlants" id="KEH39612">
    <property type="protein sequence ID" value="KEH39612"/>
    <property type="gene ID" value="MTR_2g104465"/>
</dbReference>
<reference evidence="2 4" key="1">
    <citation type="journal article" date="2011" name="Nature">
        <title>The Medicago genome provides insight into the evolution of rhizobial symbioses.</title>
        <authorList>
            <person name="Young N.D."/>
            <person name="Debelle F."/>
            <person name="Oldroyd G.E."/>
            <person name="Geurts R."/>
            <person name="Cannon S.B."/>
            <person name="Udvardi M.K."/>
            <person name="Benedito V.A."/>
            <person name="Mayer K.F."/>
            <person name="Gouzy J."/>
            <person name="Schoof H."/>
            <person name="Van de Peer Y."/>
            <person name="Proost S."/>
            <person name="Cook D.R."/>
            <person name="Meyers B.C."/>
            <person name="Spannagl M."/>
            <person name="Cheung F."/>
            <person name="De Mita S."/>
            <person name="Krishnakumar V."/>
            <person name="Gundlach H."/>
            <person name="Zhou S."/>
            <person name="Mudge J."/>
            <person name="Bharti A.K."/>
            <person name="Murray J.D."/>
            <person name="Naoumkina M.A."/>
            <person name="Rosen B."/>
            <person name="Silverstein K.A."/>
            <person name="Tang H."/>
            <person name="Rombauts S."/>
            <person name="Zhao P.X."/>
            <person name="Zhou P."/>
            <person name="Barbe V."/>
            <person name="Bardou P."/>
            <person name="Bechner M."/>
            <person name="Bellec A."/>
            <person name="Berger A."/>
            <person name="Berges H."/>
            <person name="Bidwell S."/>
            <person name="Bisseling T."/>
            <person name="Choisne N."/>
            <person name="Couloux A."/>
            <person name="Denny R."/>
            <person name="Deshpande S."/>
            <person name="Dai X."/>
            <person name="Doyle J.J."/>
            <person name="Dudez A.M."/>
            <person name="Farmer A.D."/>
            <person name="Fouteau S."/>
            <person name="Franken C."/>
            <person name="Gibelin C."/>
            <person name="Gish J."/>
            <person name="Goldstein S."/>
            <person name="Gonzalez A.J."/>
            <person name="Green P.J."/>
            <person name="Hallab A."/>
            <person name="Hartog M."/>
            <person name="Hua A."/>
            <person name="Humphray S.J."/>
            <person name="Jeong D.H."/>
            <person name="Jing Y."/>
            <person name="Jocker A."/>
            <person name="Kenton S.M."/>
            <person name="Kim D.J."/>
            <person name="Klee K."/>
            <person name="Lai H."/>
            <person name="Lang C."/>
            <person name="Lin S."/>
            <person name="Macmil S.L."/>
            <person name="Magdelenat G."/>
            <person name="Matthews L."/>
            <person name="McCorrison J."/>
            <person name="Monaghan E.L."/>
            <person name="Mun J.H."/>
            <person name="Najar F.Z."/>
            <person name="Nicholson C."/>
            <person name="Noirot C."/>
            <person name="O'Bleness M."/>
            <person name="Paule C.R."/>
            <person name="Poulain J."/>
            <person name="Prion F."/>
            <person name="Qin B."/>
            <person name="Qu C."/>
            <person name="Retzel E.F."/>
            <person name="Riddle C."/>
            <person name="Sallet E."/>
            <person name="Samain S."/>
            <person name="Samson N."/>
            <person name="Sanders I."/>
            <person name="Saurat O."/>
            <person name="Scarpelli C."/>
            <person name="Schiex T."/>
            <person name="Segurens B."/>
            <person name="Severin A.J."/>
            <person name="Sherrier D.J."/>
            <person name="Shi R."/>
            <person name="Sims S."/>
            <person name="Singer S.R."/>
            <person name="Sinharoy S."/>
            <person name="Sterck L."/>
            <person name="Viollet A."/>
            <person name="Wang B.B."/>
            <person name="Wang K."/>
            <person name="Wang M."/>
            <person name="Wang X."/>
            <person name="Warfsmann J."/>
            <person name="Weissenbach J."/>
            <person name="White D.D."/>
            <person name="White J.D."/>
            <person name="Wiley G.B."/>
            <person name="Wincker P."/>
            <person name="Xing Y."/>
            <person name="Yang L."/>
            <person name="Yao Z."/>
            <person name="Ying F."/>
            <person name="Zhai J."/>
            <person name="Zhou L."/>
            <person name="Zuber A."/>
            <person name="Denarie J."/>
            <person name="Dixon R.A."/>
            <person name="May G.D."/>
            <person name="Schwartz D.C."/>
            <person name="Rogers J."/>
            <person name="Quetier F."/>
            <person name="Town C.D."/>
            <person name="Roe B.A."/>
        </authorList>
    </citation>
    <scope>NUCLEOTIDE SEQUENCE [LARGE SCALE GENOMIC DNA]</scope>
    <source>
        <strain evidence="2">A17</strain>
        <strain evidence="3 4">cv. Jemalong A17</strain>
    </source>
</reference>
<feature type="compositionally biased region" description="Basic and acidic residues" evidence="1">
    <location>
        <begin position="1"/>
        <end position="24"/>
    </location>
</feature>
<accession>A0A072VCT1</accession>
<name>A0A072VCT1_MEDTR</name>
<feature type="compositionally biased region" description="Polar residues" evidence="1">
    <location>
        <begin position="30"/>
        <end position="39"/>
    </location>
</feature>
<evidence type="ECO:0000256" key="1">
    <source>
        <dbReference type="SAM" id="MobiDB-lite"/>
    </source>
</evidence>
<dbReference type="EMBL" id="CM001218">
    <property type="protein sequence ID" value="KEH39612.1"/>
    <property type="molecule type" value="Genomic_DNA"/>
</dbReference>
<gene>
    <name evidence="2" type="ordered locus">MTR_2g104465</name>
</gene>
<dbReference type="HOGENOM" id="CLU_2349927_0_0_1"/>
<proteinExistence type="predicted"/>